<organism evidence="1 2">
    <name type="scientific">Sphaerobolus stellatus (strain SS14)</name>
    <dbReference type="NCBI Taxonomy" id="990650"/>
    <lineage>
        <taxon>Eukaryota</taxon>
        <taxon>Fungi</taxon>
        <taxon>Dikarya</taxon>
        <taxon>Basidiomycota</taxon>
        <taxon>Agaricomycotina</taxon>
        <taxon>Agaricomycetes</taxon>
        <taxon>Phallomycetidae</taxon>
        <taxon>Geastrales</taxon>
        <taxon>Sphaerobolaceae</taxon>
        <taxon>Sphaerobolus</taxon>
    </lineage>
</organism>
<proteinExistence type="predicted"/>
<reference evidence="1 2" key="1">
    <citation type="submission" date="2014-06" db="EMBL/GenBank/DDBJ databases">
        <title>Evolutionary Origins and Diversification of the Mycorrhizal Mutualists.</title>
        <authorList>
            <consortium name="DOE Joint Genome Institute"/>
            <consortium name="Mycorrhizal Genomics Consortium"/>
            <person name="Kohler A."/>
            <person name="Kuo A."/>
            <person name="Nagy L.G."/>
            <person name="Floudas D."/>
            <person name="Copeland A."/>
            <person name="Barry K.W."/>
            <person name="Cichocki N."/>
            <person name="Veneault-Fourrey C."/>
            <person name="LaButti K."/>
            <person name="Lindquist E.A."/>
            <person name="Lipzen A."/>
            <person name="Lundell T."/>
            <person name="Morin E."/>
            <person name="Murat C."/>
            <person name="Riley R."/>
            <person name="Ohm R."/>
            <person name="Sun H."/>
            <person name="Tunlid A."/>
            <person name="Henrissat B."/>
            <person name="Grigoriev I.V."/>
            <person name="Hibbett D.S."/>
            <person name="Martin F."/>
        </authorList>
    </citation>
    <scope>NUCLEOTIDE SEQUENCE [LARGE SCALE GENOMIC DNA]</scope>
    <source>
        <strain evidence="1 2">SS14</strain>
    </source>
</reference>
<name>A0A0C9VW44_SPHS4</name>
<gene>
    <name evidence="1" type="ORF">M422DRAFT_28523</name>
</gene>
<keyword evidence="2" id="KW-1185">Reference proteome</keyword>
<dbReference type="Proteomes" id="UP000054279">
    <property type="component" value="Unassembled WGS sequence"/>
</dbReference>
<accession>A0A0C9VW44</accession>
<dbReference type="AlphaFoldDB" id="A0A0C9VW44"/>
<dbReference type="HOGENOM" id="CLU_152113_1_0_1"/>
<sequence>MPNWVRVNEFVKGYAFSDEKMASVFGFDASDSNMANKCFKAVIETALGDEGYLTLTCAYKDDPKKSVVVIVMDDDNDKESLMKRPSPGSLHPSISRLMEILEGPDVWKKT</sequence>
<protein>
    <submittedName>
        <fullName evidence="1">Uncharacterized protein</fullName>
    </submittedName>
</protein>
<dbReference type="EMBL" id="KN837099">
    <property type="protein sequence ID" value="KIJ47982.1"/>
    <property type="molecule type" value="Genomic_DNA"/>
</dbReference>
<evidence type="ECO:0000313" key="1">
    <source>
        <dbReference type="EMBL" id="KIJ47982.1"/>
    </source>
</evidence>
<evidence type="ECO:0000313" key="2">
    <source>
        <dbReference type="Proteomes" id="UP000054279"/>
    </source>
</evidence>